<feature type="domain" description="Haem-binding uptake Tiki superfamily ChaN" evidence="1">
    <location>
        <begin position="116"/>
        <end position="335"/>
    </location>
</feature>
<keyword evidence="3" id="KW-1185">Reference proteome</keyword>
<dbReference type="InterPro" id="IPR007314">
    <property type="entry name" value="Cofac_haem-bd_dom"/>
</dbReference>
<evidence type="ECO:0000259" key="1">
    <source>
        <dbReference type="Pfam" id="PF04187"/>
    </source>
</evidence>
<dbReference type="PROSITE" id="PS51318">
    <property type="entry name" value="TAT"/>
    <property type="match status" value="1"/>
</dbReference>
<name>A0A0G4GPX1_VITBC</name>
<accession>A0A0G4GPX1</accession>
<dbReference type="OrthoDB" id="206244at2759"/>
<dbReference type="SUPFAM" id="SSF159501">
    <property type="entry name" value="EreA/ChaN-like"/>
    <property type="match status" value="1"/>
</dbReference>
<dbReference type="InterPro" id="IPR006311">
    <property type="entry name" value="TAT_signal"/>
</dbReference>
<sequence length="441" mass="49954">MSDEESRRGFLRNAVGQALLPLAASSIGLSLPGGASAQQAAAQVAEEVFPKDFVFLPVTVNGPTPTPTPTPNYLRADGVTPLSPRPLAYQILPTDPPTMQPMTSGRGETNMLKKILRENELVLLGEHHDQGIDQELALRLVRELRGLHYNLALGLEMVQLQFQPALDRYISREVADLAAADEDLRRSTEWDDRWPFPFENYLPLFHWARQARVPLVAANTDSEAQLKVQLSGFEGLRGAERQRYVPDVLGFLNYTNQPGFKMYADRVIRRSFEYHNETGVLGPSPDPNLFFAARVLWDETMANAATKWLEEHPRHKMVLLAGSDHVKYGYGIQARAERLGTDYYNLRRRDGKFRVASVLLNPTAEESYSYIRRLRLGLGQGARKSYSRFLADYIWFSTSPRVNLLTRMLNPRDAPYDIPEFNPIPSRPRLDEGWNNGPTIY</sequence>
<gene>
    <name evidence="2" type="ORF">Vbra_10206</name>
</gene>
<dbReference type="VEuPathDB" id="CryptoDB:Vbra_10206"/>
<proteinExistence type="predicted"/>
<dbReference type="AlphaFoldDB" id="A0A0G4GPX1"/>
<reference evidence="2 3" key="1">
    <citation type="submission" date="2014-11" db="EMBL/GenBank/DDBJ databases">
        <authorList>
            <person name="Zhu J."/>
            <person name="Qi W."/>
            <person name="Song R."/>
        </authorList>
    </citation>
    <scope>NUCLEOTIDE SEQUENCE [LARGE SCALE GENOMIC DNA]</scope>
</reference>
<protein>
    <recommendedName>
        <fullName evidence="1">Haem-binding uptake Tiki superfamily ChaN domain-containing protein</fullName>
    </recommendedName>
</protein>
<dbReference type="InParanoid" id="A0A0G4GPX1"/>
<dbReference type="Proteomes" id="UP000041254">
    <property type="component" value="Unassembled WGS sequence"/>
</dbReference>
<organism evidence="2 3">
    <name type="scientific">Vitrella brassicaformis (strain CCMP3155)</name>
    <dbReference type="NCBI Taxonomy" id="1169540"/>
    <lineage>
        <taxon>Eukaryota</taxon>
        <taxon>Sar</taxon>
        <taxon>Alveolata</taxon>
        <taxon>Colpodellida</taxon>
        <taxon>Vitrellaceae</taxon>
        <taxon>Vitrella</taxon>
    </lineage>
</organism>
<dbReference type="PhylomeDB" id="A0A0G4GPX1"/>
<evidence type="ECO:0000313" key="3">
    <source>
        <dbReference type="Proteomes" id="UP000041254"/>
    </source>
</evidence>
<dbReference type="Gene3D" id="3.40.50.11550">
    <property type="match status" value="1"/>
</dbReference>
<dbReference type="EMBL" id="CDMY01000752">
    <property type="protein sequence ID" value="CEM32425.1"/>
    <property type="molecule type" value="Genomic_DNA"/>
</dbReference>
<dbReference type="CDD" id="cd14727">
    <property type="entry name" value="ChanN-like"/>
    <property type="match status" value="1"/>
</dbReference>
<dbReference type="Pfam" id="PF04187">
    <property type="entry name" value="Cofac_haem_bdg"/>
    <property type="match status" value="1"/>
</dbReference>
<evidence type="ECO:0000313" key="2">
    <source>
        <dbReference type="EMBL" id="CEM32425.1"/>
    </source>
</evidence>